<feature type="domain" description="Aminotransferase class V" evidence="11">
    <location>
        <begin position="5"/>
        <end position="368"/>
    </location>
</feature>
<organism evidence="12 13">
    <name type="scientific">Candidatus Contendibacter odensensis</name>
    <dbReference type="NCBI Taxonomy" id="1400860"/>
    <lineage>
        <taxon>Bacteria</taxon>
        <taxon>Pseudomonadati</taxon>
        <taxon>Pseudomonadota</taxon>
        <taxon>Gammaproteobacteria</taxon>
        <taxon>Candidatus Competibacteraceae</taxon>
        <taxon>Candidatus Contendibacter</taxon>
    </lineage>
</organism>
<evidence type="ECO:0000313" key="13">
    <source>
        <dbReference type="Proteomes" id="UP000229278"/>
    </source>
</evidence>
<comment type="catalytic activity">
    <reaction evidence="10">
        <text>(sulfur carrier)-H + L-cysteine = (sulfur carrier)-SH + L-alanine</text>
        <dbReference type="Rhea" id="RHEA:43892"/>
        <dbReference type="Rhea" id="RHEA-COMP:14737"/>
        <dbReference type="Rhea" id="RHEA-COMP:14739"/>
        <dbReference type="ChEBI" id="CHEBI:29917"/>
        <dbReference type="ChEBI" id="CHEBI:35235"/>
        <dbReference type="ChEBI" id="CHEBI:57972"/>
        <dbReference type="ChEBI" id="CHEBI:64428"/>
        <dbReference type="EC" id="2.8.1.7"/>
    </reaction>
</comment>
<dbReference type="InterPro" id="IPR000192">
    <property type="entry name" value="Aminotrans_V_dom"/>
</dbReference>
<accession>A0A2G6PGM4</accession>
<reference evidence="12 13" key="1">
    <citation type="submission" date="2017-10" db="EMBL/GenBank/DDBJ databases">
        <title>Novel microbial diversity and functional potential in the marine mammal oral microbiome.</title>
        <authorList>
            <person name="Dudek N.K."/>
            <person name="Sun C.L."/>
            <person name="Burstein D."/>
            <person name="Kantor R.S."/>
            <person name="Aliaga Goltsman D.S."/>
            <person name="Bik E.M."/>
            <person name="Thomas B.C."/>
            <person name="Banfield J.F."/>
            <person name="Relman D.A."/>
        </authorList>
    </citation>
    <scope>NUCLEOTIDE SEQUENCE [LARGE SCALE GENOMIC DNA]</scope>
    <source>
        <strain evidence="12">DOLJORAL78_50_517</strain>
    </source>
</reference>
<keyword evidence="6" id="KW-0479">Metal-binding</keyword>
<dbReference type="Proteomes" id="UP000229278">
    <property type="component" value="Unassembled WGS sequence"/>
</dbReference>
<evidence type="ECO:0000256" key="7">
    <source>
        <dbReference type="ARBA" id="ARBA00022898"/>
    </source>
</evidence>
<dbReference type="InterPro" id="IPR015424">
    <property type="entry name" value="PyrdxlP-dep_Trfase"/>
</dbReference>
<dbReference type="GO" id="GO:0031071">
    <property type="term" value="F:cysteine desulfurase activity"/>
    <property type="evidence" value="ECO:0007669"/>
    <property type="project" value="UniProtKB-EC"/>
</dbReference>
<comment type="similarity">
    <text evidence="2">Belongs to the class-V pyridoxal-phosphate-dependent aminotransferase family. NifS/IscS subfamily.</text>
</comment>
<keyword evidence="9" id="KW-0411">Iron-sulfur</keyword>
<dbReference type="PANTHER" id="PTHR11601">
    <property type="entry name" value="CYSTEINE DESULFURYLASE FAMILY MEMBER"/>
    <property type="match status" value="1"/>
</dbReference>
<comment type="cofactor">
    <cofactor evidence="1">
        <name>pyridoxal 5'-phosphate</name>
        <dbReference type="ChEBI" id="CHEBI:597326"/>
    </cofactor>
</comment>
<dbReference type="InterPro" id="IPR015421">
    <property type="entry name" value="PyrdxlP-dep_Trfase_major"/>
</dbReference>
<dbReference type="Pfam" id="PF00266">
    <property type="entry name" value="Aminotran_5"/>
    <property type="match status" value="1"/>
</dbReference>
<evidence type="ECO:0000256" key="4">
    <source>
        <dbReference type="ARBA" id="ARBA00022679"/>
    </source>
</evidence>
<name>A0A2G6PGM4_9GAMM</name>
<keyword evidence="7" id="KW-0663">Pyridoxal phosphate</keyword>
<evidence type="ECO:0000259" key="11">
    <source>
        <dbReference type="Pfam" id="PF00266"/>
    </source>
</evidence>
<evidence type="ECO:0000256" key="8">
    <source>
        <dbReference type="ARBA" id="ARBA00023004"/>
    </source>
</evidence>
<proteinExistence type="inferred from homology"/>
<keyword evidence="4" id="KW-0808">Transferase</keyword>
<dbReference type="InterPro" id="IPR015422">
    <property type="entry name" value="PyrdxlP-dep_Trfase_small"/>
</dbReference>
<dbReference type="Gene3D" id="3.90.1150.10">
    <property type="entry name" value="Aspartate Aminotransferase, domain 1"/>
    <property type="match status" value="1"/>
</dbReference>
<evidence type="ECO:0000256" key="3">
    <source>
        <dbReference type="ARBA" id="ARBA00012239"/>
    </source>
</evidence>
<evidence type="ECO:0000256" key="1">
    <source>
        <dbReference type="ARBA" id="ARBA00001933"/>
    </source>
</evidence>
<dbReference type="NCBIfam" id="NF010611">
    <property type="entry name" value="PRK14012.1"/>
    <property type="match status" value="1"/>
</dbReference>
<evidence type="ECO:0000256" key="9">
    <source>
        <dbReference type="ARBA" id="ARBA00023014"/>
    </source>
</evidence>
<evidence type="ECO:0000256" key="2">
    <source>
        <dbReference type="ARBA" id="ARBA00006490"/>
    </source>
</evidence>
<dbReference type="Gene3D" id="3.40.640.10">
    <property type="entry name" value="Type I PLP-dependent aspartate aminotransferase-like (Major domain)"/>
    <property type="match status" value="1"/>
</dbReference>
<dbReference type="PIRSF" id="PIRSF005572">
    <property type="entry name" value="NifS"/>
    <property type="match status" value="1"/>
</dbReference>
<dbReference type="PANTHER" id="PTHR11601:SF34">
    <property type="entry name" value="CYSTEINE DESULFURASE"/>
    <property type="match status" value="1"/>
</dbReference>
<evidence type="ECO:0000256" key="6">
    <source>
        <dbReference type="ARBA" id="ARBA00022723"/>
    </source>
</evidence>
<evidence type="ECO:0000256" key="10">
    <source>
        <dbReference type="ARBA" id="ARBA00050776"/>
    </source>
</evidence>
<protein>
    <recommendedName>
        <fullName evidence="3">cysteine desulfurase</fullName>
        <ecNumber evidence="3">2.8.1.7</ecNumber>
    </recommendedName>
</protein>
<dbReference type="GO" id="GO:0046872">
    <property type="term" value="F:metal ion binding"/>
    <property type="evidence" value="ECO:0007669"/>
    <property type="project" value="UniProtKB-KW"/>
</dbReference>
<dbReference type="AlphaFoldDB" id="A0A2G6PGM4"/>
<sequence>MPVSIYLDYAATTPMDSRVAACLGQYLACEGQFGNPSSSTHVFGRSAAQAVATAREQVAALLHADSREIIWTSGATEANNLALQGVMKAYARQGRHLVTAKTEHKAILDVCRQLEREGCRVTWLNPEQDGLIPPEQVAAALQSDTVLVSLMHVNNETGVIQDLATISALTRERGVLLHVDAAQSAGKLPIDTSTLPADLISLSAHKFYGPKGIGALYVRQHPRQVRLEPLMFGGGQERGLRAGTLPTHQIVAMGEACRIAAMEMEAEQQRIRSLRDGLWQALSELGHVTLNGHTEYHVAGILNVGFNGIAAEALLSAVPEIAVSTGSACTSAGNGPSHVLQAMGRDEFQARSAVRFSLGRFTTAEEMDHTACMIGIAVKRLRKLSPLWGLQQRGLTTDVVDWAALP</sequence>
<dbReference type="EMBL" id="PDTV01000002">
    <property type="protein sequence ID" value="PIE83713.1"/>
    <property type="molecule type" value="Genomic_DNA"/>
</dbReference>
<dbReference type="SUPFAM" id="SSF53383">
    <property type="entry name" value="PLP-dependent transferases"/>
    <property type="match status" value="1"/>
</dbReference>
<dbReference type="GO" id="GO:0051537">
    <property type="term" value="F:2 iron, 2 sulfur cluster binding"/>
    <property type="evidence" value="ECO:0007669"/>
    <property type="project" value="UniProtKB-KW"/>
</dbReference>
<evidence type="ECO:0000256" key="5">
    <source>
        <dbReference type="ARBA" id="ARBA00022714"/>
    </source>
</evidence>
<keyword evidence="5" id="KW-0001">2Fe-2S</keyword>
<gene>
    <name evidence="12" type="ORF">CSA09_00290</name>
</gene>
<dbReference type="EC" id="2.8.1.7" evidence="3"/>
<keyword evidence="8" id="KW-0408">Iron</keyword>
<dbReference type="InterPro" id="IPR016454">
    <property type="entry name" value="Cysteine_dSase"/>
</dbReference>
<comment type="caution">
    <text evidence="12">The sequence shown here is derived from an EMBL/GenBank/DDBJ whole genome shotgun (WGS) entry which is preliminary data.</text>
</comment>
<dbReference type="FunFam" id="3.40.640.10:FF:000003">
    <property type="entry name" value="Cysteine desulfurase IscS"/>
    <property type="match status" value="1"/>
</dbReference>
<evidence type="ECO:0000313" key="12">
    <source>
        <dbReference type="EMBL" id="PIE83713.1"/>
    </source>
</evidence>